<organism evidence="1 2">
    <name type="scientific">Hypoxylon rubiginosum</name>
    <dbReference type="NCBI Taxonomy" id="110542"/>
    <lineage>
        <taxon>Eukaryota</taxon>
        <taxon>Fungi</taxon>
        <taxon>Dikarya</taxon>
        <taxon>Ascomycota</taxon>
        <taxon>Pezizomycotina</taxon>
        <taxon>Sordariomycetes</taxon>
        <taxon>Xylariomycetidae</taxon>
        <taxon>Xylariales</taxon>
        <taxon>Hypoxylaceae</taxon>
        <taxon>Hypoxylon</taxon>
    </lineage>
</organism>
<keyword evidence="2" id="KW-1185">Reference proteome</keyword>
<sequence length="262" mass="27181">MPADTLSVAGKIAIVTGSGRENGIGAAIARALARNGASVAIHYVSEEVTPRAQALAQSIRDEHGVAVAVVQADVSTPEGANKIVAETLQQLGVDHIDILVNNAGTGKMIPLTEVDYETIQRQFGANVYGPIFVTQAAVGLGKMPRGGRIINIGSVASKMGPAGLAIYGATKAAQDSLTASWARQLGHSHGITVNTIAPGPVDTDLTRSNPGVVEPLTKMQRMETRPGTVEEIADVVLFIASEKARWITAKYLAVDAGILGTA</sequence>
<accession>A0ACB9YVD3</accession>
<gene>
    <name evidence="1" type="ORF">F4820DRAFT_373290</name>
</gene>
<proteinExistence type="predicted"/>
<dbReference type="EMBL" id="MU393504">
    <property type="protein sequence ID" value="KAI4863406.1"/>
    <property type="molecule type" value="Genomic_DNA"/>
</dbReference>
<evidence type="ECO:0000313" key="2">
    <source>
        <dbReference type="Proteomes" id="UP001497700"/>
    </source>
</evidence>
<protein>
    <submittedName>
        <fullName evidence="1">Short-chain dehydrogenase</fullName>
    </submittedName>
</protein>
<reference evidence="1 2" key="1">
    <citation type="journal article" date="2022" name="New Phytol.">
        <title>Ecological generalism drives hyperdiversity of secondary metabolite gene clusters in xylarialean endophytes.</title>
        <authorList>
            <person name="Franco M.E.E."/>
            <person name="Wisecaver J.H."/>
            <person name="Arnold A.E."/>
            <person name="Ju Y.M."/>
            <person name="Slot J.C."/>
            <person name="Ahrendt S."/>
            <person name="Moore L.P."/>
            <person name="Eastman K.E."/>
            <person name="Scott K."/>
            <person name="Konkel Z."/>
            <person name="Mondo S.J."/>
            <person name="Kuo A."/>
            <person name="Hayes R.D."/>
            <person name="Haridas S."/>
            <person name="Andreopoulos B."/>
            <person name="Riley R."/>
            <person name="LaButti K."/>
            <person name="Pangilinan J."/>
            <person name="Lipzen A."/>
            <person name="Amirebrahimi M."/>
            <person name="Yan J."/>
            <person name="Adam C."/>
            <person name="Keymanesh K."/>
            <person name="Ng V."/>
            <person name="Louie K."/>
            <person name="Northen T."/>
            <person name="Drula E."/>
            <person name="Henrissat B."/>
            <person name="Hsieh H.M."/>
            <person name="Youens-Clark K."/>
            <person name="Lutzoni F."/>
            <person name="Miadlikowska J."/>
            <person name="Eastwood D.C."/>
            <person name="Hamelin R.C."/>
            <person name="Grigoriev I.V."/>
            <person name="U'Ren J.M."/>
        </authorList>
    </citation>
    <scope>NUCLEOTIDE SEQUENCE [LARGE SCALE GENOMIC DNA]</scope>
    <source>
        <strain evidence="1 2">CBS 119005</strain>
    </source>
</reference>
<name>A0ACB9YVD3_9PEZI</name>
<evidence type="ECO:0000313" key="1">
    <source>
        <dbReference type="EMBL" id="KAI4863406.1"/>
    </source>
</evidence>
<dbReference type="Proteomes" id="UP001497700">
    <property type="component" value="Unassembled WGS sequence"/>
</dbReference>
<comment type="caution">
    <text evidence="1">The sequence shown here is derived from an EMBL/GenBank/DDBJ whole genome shotgun (WGS) entry which is preliminary data.</text>
</comment>